<dbReference type="Pfam" id="PF14474">
    <property type="entry name" value="RTC4"/>
    <property type="match status" value="1"/>
</dbReference>
<dbReference type="Proteomes" id="UP000536275">
    <property type="component" value="Unassembled WGS sequence"/>
</dbReference>
<comment type="subcellular location">
    <subcellularLocation>
        <location evidence="3">Cytoplasm</location>
    </subcellularLocation>
    <subcellularLocation>
        <location evidence="2">Nucleus</location>
    </subcellularLocation>
</comment>
<dbReference type="PANTHER" id="PTHR41391:SF1">
    <property type="entry name" value="RESTRICTION OF TELOMERE CAPPING PROTEIN 4"/>
    <property type="match status" value="1"/>
</dbReference>
<feature type="compositionally biased region" description="Basic and acidic residues" evidence="8">
    <location>
        <begin position="144"/>
        <end position="163"/>
    </location>
</feature>
<proteinExistence type="inferred from homology"/>
<evidence type="ECO:0000256" key="7">
    <source>
        <dbReference type="ARBA" id="ARBA00023242"/>
    </source>
</evidence>
<evidence type="ECO:0000259" key="9">
    <source>
        <dbReference type="SMART" id="SM01312"/>
    </source>
</evidence>
<evidence type="ECO:0000256" key="4">
    <source>
        <dbReference type="ARBA" id="ARBA00009461"/>
    </source>
</evidence>
<comment type="caution">
    <text evidence="10">The sequence shown here is derived from an EMBL/GenBank/DDBJ whole genome shotgun (WGS) entry which is preliminary data.</text>
</comment>
<feature type="domain" description="Restriction of telomere capping protein 4 C-terminal" evidence="9">
    <location>
        <begin position="215"/>
        <end position="339"/>
    </location>
</feature>
<feature type="compositionally biased region" description="Low complexity" evidence="8">
    <location>
        <begin position="23"/>
        <end position="43"/>
    </location>
</feature>
<evidence type="ECO:0000313" key="11">
    <source>
        <dbReference type="Proteomes" id="UP000536275"/>
    </source>
</evidence>
<evidence type="ECO:0000256" key="1">
    <source>
        <dbReference type="ARBA" id="ARBA00002738"/>
    </source>
</evidence>
<organism evidence="10 11">
    <name type="scientific">Candida albicans</name>
    <name type="common">Yeast</name>
    <dbReference type="NCBI Taxonomy" id="5476"/>
    <lineage>
        <taxon>Eukaryota</taxon>
        <taxon>Fungi</taxon>
        <taxon>Dikarya</taxon>
        <taxon>Ascomycota</taxon>
        <taxon>Saccharomycotina</taxon>
        <taxon>Pichiomycetes</taxon>
        <taxon>Debaryomycetaceae</taxon>
        <taxon>Candida/Lodderomyces clade</taxon>
        <taxon>Candida</taxon>
    </lineage>
</organism>
<evidence type="ECO:0000256" key="2">
    <source>
        <dbReference type="ARBA" id="ARBA00004123"/>
    </source>
</evidence>
<comment type="similarity">
    <text evidence="4">Belongs to the RTC4 family.</text>
</comment>
<dbReference type="InterPro" id="IPR028094">
    <property type="entry name" value="RTC4_C"/>
</dbReference>
<comment type="function">
    <text evidence="1">May be involved in a process influencing telomere capping.</text>
</comment>
<feature type="region of interest" description="Disordered" evidence="8">
    <location>
        <begin position="131"/>
        <end position="170"/>
    </location>
</feature>
<keyword evidence="6" id="KW-0963">Cytoplasm</keyword>
<dbReference type="AlphaFoldDB" id="A0A8H6BY46"/>
<protein>
    <recommendedName>
        <fullName evidence="5">Restriction of telomere capping protein 4</fullName>
    </recommendedName>
</protein>
<dbReference type="SMART" id="SM01312">
    <property type="entry name" value="RTC4"/>
    <property type="match status" value="1"/>
</dbReference>
<evidence type="ECO:0000256" key="6">
    <source>
        <dbReference type="ARBA" id="ARBA00022490"/>
    </source>
</evidence>
<feature type="region of interest" description="Disordered" evidence="8">
    <location>
        <begin position="1"/>
        <end position="65"/>
    </location>
</feature>
<evidence type="ECO:0000313" key="10">
    <source>
        <dbReference type="EMBL" id="KAF6068958.1"/>
    </source>
</evidence>
<feature type="compositionally biased region" description="Basic and acidic residues" evidence="8">
    <location>
        <begin position="382"/>
        <end position="395"/>
    </location>
</feature>
<evidence type="ECO:0000256" key="3">
    <source>
        <dbReference type="ARBA" id="ARBA00004496"/>
    </source>
</evidence>
<gene>
    <name evidence="10" type="ORF">FOB64_003595</name>
</gene>
<keyword evidence="7" id="KW-0539">Nucleus</keyword>
<dbReference type="EMBL" id="JABWAD010000049">
    <property type="protein sequence ID" value="KAF6068958.1"/>
    <property type="molecule type" value="Genomic_DNA"/>
</dbReference>
<dbReference type="GO" id="GO:0005634">
    <property type="term" value="C:nucleus"/>
    <property type="evidence" value="ECO:0007669"/>
    <property type="project" value="UniProtKB-SubCell"/>
</dbReference>
<feature type="region of interest" description="Disordered" evidence="8">
    <location>
        <begin position="371"/>
        <end position="395"/>
    </location>
</feature>
<name>A0A8H6BY46_CANAX</name>
<evidence type="ECO:0000256" key="5">
    <source>
        <dbReference type="ARBA" id="ARBA00015162"/>
    </source>
</evidence>
<dbReference type="GO" id="GO:0005737">
    <property type="term" value="C:cytoplasm"/>
    <property type="evidence" value="ECO:0007669"/>
    <property type="project" value="UniProtKB-SubCell"/>
</dbReference>
<accession>A0A8H6BY46</accession>
<reference evidence="10 11" key="1">
    <citation type="submission" date="2020-03" db="EMBL/GenBank/DDBJ databases">
        <title>FDA dAtabase for Regulatory Grade micrObial Sequences (FDA-ARGOS): Supporting development and validation of Infectious Disease Dx tests.</title>
        <authorList>
            <person name="Campos J."/>
            <person name="Goldberg B."/>
            <person name="Tallon L."/>
            <person name="Sadzewicz L."/>
            <person name="Vavikolanu K."/>
            <person name="Mehta A."/>
            <person name="Aluvathingal J."/>
            <person name="Nadendla S."/>
            <person name="Nandy P."/>
            <person name="Geyer C."/>
            <person name="Yan Y."/>
            <person name="Sichtig H."/>
        </authorList>
    </citation>
    <scope>NUCLEOTIDE SEQUENCE [LARGE SCALE GENOMIC DNA]</scope>
    <source>
        <strain evidence="10 11">FDAARGOS_656</strain>
    </source>
</reference>
<dbReference type="PANTHER" id="PTHR41391">
    <property type="entry name" value="RESTRICTION OF TELOMERE CAPPING PROTEIN 4"/>
    <property type="match status" value="1"/>
</dbReference>
<sequence length="395" mass="45341">MKEKDYGSLVKNNGRSKENVTKISLPRTSSSLSATSSIPSSPIHDMFSPTKLSPRASKTYKKRPKGKILVHDNALETSKVKKLGEYQEIIAKPRKSLDPFDLIDINHIEKSTPSPVKMAKKRKTETGIKVEGLLEISDDDDNDNDKSKEKDKSQPKTLNEKFDSNNILHSLDQQNRSKYDDVLKKYKKKKIPKPIVSRKELLARANKYMDLIPKILGGKLNTSVYYEYAKAEQMKSDRETMPASDKWRIKWEKYYGGYYGFQRQSIIGAYILDRYEKKLTKFCKDNKTARYWNMSQFSTYVLANEIIIRMIMEDMNLDFDKAEKFCLETVDYGIVVADSIEVDYDNGLSQEKTTTKKSISSTKSKLLPISLNADDSSSDEESIFRVEKSGKTRTK</sequence>
<evidence type="ECO:0000256" key="8">
    <source>
        <dbReference type="SAM" id="MobiDB-lite"/>
    </source>
</evidence>
<dbReference type="InterPro" id="IPR039024">
    <property type="entry name" value="RTC4"/>
</dbReference>